<dbReference type="Proteomes" id="UP001055439">
    <property type="component" value="Chromosome 4"/>
</dbReference>
<organism evidence="2 3">
    <name type="scientific">Musa troglodytarum</name>
    <name type="common">fe'i banana</name>
    <dbReference type="NCBI Taxonomy" id="320322"/>
    <lineage>
        <taxon>Eukaryota</taxon>
        <taxon>Viridiplantae</taxon>
        <taxon>Streptophyta</taxon>
        <taxon>Embryophyta</taxon>
        <taxon>Tracheophyta</taxon>
        <taxon>Spermatophyta</taxon>
        <taxon>Magnoliopsida</taxon>
        <taxon>Liliopsida</taxon>
        <taxon>Zingiberales</taxon>
        <taxon>Musaceae</taxon>
        <taxon>Musa</taxon>
    </lineage>
</organism>
<evidence type="ECO:0000313" key="2">
    <source>
        <dbReference type="EMBL" id="URD95915.1"/>
    </source>
</evidence>
<name>A0A9E7FHV4_9LILI</name>
<feature type="compositionally biased region" description="Pro residues" evidence="1">
    <location>
        <begin position="162"/>
        <end position="171"/>
    </location>
</feature>
<evidence type="ECO:0000313" key="3">
    <source>
        <dbReference type="Proteomes" id="UP001055439"/>
    </source>
</evidence>
<sequence>GTWFPSPCRHGREQQPEIKVQIHSPLTTPQGHRRAALVTGTGDGPLYSMQFKHQGVPSRTANCRSGVIRQPPHYYSTDSSLCTATEGEKGMKAAVGIPLACTLRSGTHVTPFIRRYNSEDYWKPLIAIAVSADCRRLRRPLLPSRAASPSQSFPCSSLPLSPLHPPPALRG</sequence>
<accession>A0A9E7FHV4</accession>
<dbReference type="AlphaFoldDB" id="A0A9E7FHV4"/>
<reference evidence="2" key="1">
    <citation type="submission" date="2022-05" db="EMBL/GenBank/DDBJ databases">
        <title>The Musa troglodytarum L. genome provides insights into the mechanism of non-climacteric behaviour and enrichment of carotenoids.</title>
        <authorList>
            <person name="Wang J."/>
        </authorList>
    </citation>
    <scope>NUCLEOTIDE SEQUENCE</scope>
    <source>
        <tissue evidence="2">Leaf</tissue>
    </source>
</reference>
<gene>
    <name evidence="2" type="ORF">MUK42_35976</name>
</gene>
<evidence type="ECO:0000256" key="1">
    <source>
        <dbReference type="SAM" id="MobiDB-lite"/>
    </source>
</evidence>
<dbReference type="EMBL" id="CP097506">
    <property type="protein sequence ID" value="URD95915.1"/>
    <property type="molecule type" value="Genomic_DNA"/>
</dbReference>
<proteinExistence type="predicted"/>
<feature type="compositionally biased region" description="Low complexity" evidence="1">
    <location>
        <begin position="145"/>
        <end position="161"/>
    </location>
</feature>
<protein>
    <submittedName>
        <fullName evidence="2">Uncharacterized protein</fullName>
    </submittedName>
</protein>
<feature type="region of interest" description="Disordered" evidence="1">
    <location>
        <begin position="145"/>
        <end position="171"/>
    </location>
</feature>
<feature type="non-terminal residue" evidence="2">
    <location>
        <position position="1"/>
    </location>
</feature>
<keyword evidence="3" id="KW-1185">Reference proteome</keyword>